<keyword evidence="1" id="KW-0472">Membrane</keyword>
<accession>T1FA25</accession>
<dbReference type="HOGENOM" id="CLU_757105_0_0_1"/>
<dbReference type="Proteomes" id="UP000015101">
    <property type="component" value="Unassembled WGS sequence"/>
</dbReference>
<keyword evidence="1" id="KW-0812">Transmembrane</keyword>
<dbReference type="EnsemblMetazoa" id="HelroT176038">
    <property type="protein sequence ID" value="HelroP176038"/>
    <property type="gene ID" value="HelroG176038"/>
</dbReference>
<dbReference type="GO" id="GO:0016020">
    <property type="term" value="C:membrane"/>
    <property type="evidence" value="ECO:0007669"/>
    <property type="project" value="InterPro"/>
</dbReference>
<evidence type="ECO:0000313" key="3">
    <source>
        <dbReference type="EMBL" id="ESO00202.1"/>
    </source>
</evidence>
<dbReference type="AlphaFoldDB" id="T1FA25"/>
<dbReference type="InterPro" id="IPR006029">
    <property type="entry name" value="Neurotrans-gated_channel_TM"/>
</dbReference>
<proteinExistence type="predicted"/>
<evidence type="ECO:0000259" key="2">
    <source>
        <dbReference type="Pfam" id="PF02932"/>
    </source>
</evidence>
<dbReference type="OrthoDB" id="5975154at2759"/>
<dbReference type="EMBL" id="AMQM01005525">
    <property type="status" value="NOT_ANNOTATED_CDS"/>
    <property type="molecule type" value="Genomic_DNA"/>
</dbReference>
<dbReference type="InterPro" id="IPR036719">
    <property type="entry name" value="Neuro-gated_channel_TM_sf"/>
</dbReference>
<dbReference type="RefSeq" id="XP_009021636.1">
    <property type="nucleotide sequence ID" value="XM_009023388.1"/>
</dbReference>
<evidence type="ECO:0000313" key="4">
    <source>
        <dbReference type="EnsemblMetazoa" id="HelroP176038"/>
    </source>
</evidence>
<reference evidence="3 5" key="2">
    <citation type="journal article" date="2013" name="Nature">
        <title>Insights into bilaterian evolution from three spiralian genomes.</title>
        <authorList>
            <person name="Simakov O."/>
            <person name="Marletaz F."/>
            <person name="Cho S.J."/>
            <person name="Edsinger-Gonzales E."/>
            <person name="Havlak P."/>
            <person name="Hellsten U."/>
            <person name="Kuo D.H."/>
            <person name="Larsson T."/>
            <person name="Lv J."/>
            <person name="Arendt D."/>
            <person name="Savage R."/>
            <person name="Osoegawa K."/>
            <person name="de Jong P."/>
            <person name="Grimwood J."/>
            <person name="Chapman J.A."/>
            <person name="Shapiro H."/>
            <person name="Aerts A."/>
            <person name="Otillar R.P."/>
            <person name="Terry A.Y."/>
            <person name="Boore J.L."/>
            <person name="Grigoriev I.V."/>
            <person name="Lindberg D.R."/>
            <person name="Seaver E.C."/>
            <person name="Weisblat D.A."/>
            <person name="Putnam N.H."/>
            <person name="Rokhsar D.S."/>
        </authorList>
    </citation>
    <scope>NUCLEOTIDE SEQUENCE</scope>
</reference>
<dbReference type="SUPFAM" id="SSF90112">
    <property type="entry name" value="Neurotransmitter-gated ion-channel transmembrane pore"/>
    <property type="match status" value="1"/>
</dbReference>
<dbReference type="KEGG" id="hro:HELRODRAFT_176038"/>
<keyword evidence="1" id="KW-1133">Transmembrane helix</keyword>
<dbReference type="EMBL" id="KB096983">
    <property type="protein sequence ID" value="ESO00202.1"/>
    <property type="molecule type" value="Genomic_DNA"/>
</dbReference>
<feature type="domain" description="Neurotransmitter-gated ion-channel transmembrane" evidence="2">
    <location>
        <begin position="232"/>
        <end position="337"/>
    </location>
</feature>
<dbReference type="InterPro" id="IPR038050">
    <property type="entry name" value="Neuro_actylchol_rec"/>
</dbReference>
<dbReference type="GO" id="GO:0006811">
    <property type="term" value="P:monoatomic ion transport"/>
    <property type="evidence" value="ECO:0007669"/>
    <property type="project" value="InterPro"/>
</dbReference>
<dbReference type="Pfam" id="PF02932">
    <property type="entry name" value="Neur_chan_memb"/>
    <property type="match status" value="1"/>
</dbReference>
<evidence type="ECO:0000313" key="5">
    <source>
        <dbReference type="Proteomes" id="UP000015101"/>
    </source>
</evidence>
<dbReference type="InParanoid" id="T1FA25"/>
<dbReference type="GeneID" id="20205674"/>
<dbReference type="CTD" id="20205674"/>
<keyword evidence="5" id="KW-1185">Reference proteome</keyword>
<dbReference type="eggNOG" id="KOG3645">
    <property type="taxonomic scope" value="Eukaryota"/>
</dbReference>
<reference evidence="5" key="1">
    <citation type="submission" date="2012-12" db="EMBL/GenBank/DDBJ databases">
        <authorList>
            <person name="Hellsten U."/>
            <person name="Grimwood J."/>
            <person name="Chapman J.A."/>
            <person name="Shapiro H."/>
            <person name="Aerts A."/>
            <person name="Otillar R.P."/>
            <person name="Terry A.Y."/>
            <person name="Boore J.L."/>
            <person name="Simakov O."/>
            <person name="Marletaz F."/>
            <person name="Cho S.-J."/>
            <person name="Edsinger-Gonzales E."/>
            <person name="Havlak P."/>
            <person name="Kuo D.-H."/>
            <person name="Larsson T."/>
            <person name="Lv J."/>
            <person name="Arendt D."/>
            <person name="Savage R."/>
            <person name="Osoegawa K."/>
            <person name="de Jong P."/>
            <person name="Lindberg D.R."/>
            <person name="Seaver E.C."/>
            <person name="Weisblat D.A."/>
            <person name="Putnam N.H."/>
            <person name="Grigoriev I.V."/>
            <person name="Rokhsar D.S."/>
        </authorList>
    </citation>
    <scope>NUCLEOTIDE SEQUENCE</scope>
</reference>
<name>T1FA25_HELRO</name>
<organism evidence="4 5">
    <name type="scientific">Helobdella robusta</name>
    <name type="common">Californian leech</name>
    <dbReference type="NCBI Taxonomy" id="6412"/>
    <lineage>
        <taxon>Eukaryota</taxon>
        <taxon>Metazoa</taxon>
        <taxon>Spiralia</taxon>
        <taxon>Lophotrochozoa</taxon>
        <taxon>Annelida</taxon>
        <taxon>Clitellata</taxon>
        <taxon>Hirudinea</taxon>
        <taxon>Rhynchobdellida</taxon>
        <taxon>Glossiphoniidae</taxon>
        <taxon>Helobdella</taxon>
    </lineage>
</organism>
<reference evidence="4" key="3">
    <citation type="submission" date="2015-06" db="UniProtKB">
        <authorList>
            <consortium name="EnsemblMetazoa"/>
        </authorList>
    </citation>
    <scope>IDENTIFICATION</scope>
</reference>
<gene>
    <name evidence="4" type="primary">20205674</name>
    <name evidence="3" type="ORF">HELRODRAFT_176038</name>
</gene>
<sequence>MNESLCNRRCQSSERLNGRSAWMMSSQGMMSCEVPAYRVAGDEEGVDESASCNLKYFLSDSSLYNGNEDCRNPHYFNNNYCLINVKDDGATNEPSNIKQSTAGPSSRRLLYHQQLNCPPHQLQQRLHQTVDDYRLTSKQIYRNTKQFSSSDNLYNFKNLNSSTLHKPCNTSTMMFPDYHANSVRLKDRTVRFMDRKRSVVGDQESQAARGSDLVHCRPAGNLNNFNNIAQLCSSSNHPPLAEQHIPRHHFDVLNNVDNNINDNNYNDDNNRSNYFNFRNMTAETSKAIEAVRFIADHLRSEDAYDEILDDWRYIASVIDRLQLIIFLIVTIAGTAAILFNAPHIFEFVDQEEIRKRIMDSSDGTLE</sequence>
<dbReference type="Gene3D" id="1.20.58.390">
    <property type="entry name" value="Neurotransmitter-gated ion-channel transmembrane domain"/>
    <property type="match status" value="1"/>
</dbReference>
<protein>
    <recommendedName>
        <fullName evidence="2">Neurotransmitter-gated ion-channel transmembrane domain-containing protein</fullName>
    </recommendedName>
</protein>
<evidence type="ECO:0000256" key="1">
    <source>
        <dbReference type="SAM" id="Phobius"/>
    </source>
</evidence>
<feature type="transmembrane region" description="Helical" evidence="1">
    <location>
        <begin position="323"/>
        <end position="348"/>
    </location>
</feature>